<keyword evidence="1" id="KW-0472">Membrane</keyword>
<evidence type="ECO:0000256" key="1">
    <source>
        <dbReference type="SAM" id="Phobius"/>
    </source>
</evidence>
<dbReference type="PANTHER" id="PTHR36367">
    <property type="entry name" value="TRANSMEMBRANE PROTEIN"/>
    <property type="match status" value="1"/>
</dbReference>
<feature type="transmembrane region" description="Helical" evidence="1">
    <location>
        <begin position="250"/>
        <end position="270"/>
    </location>
</feature>
<dbReference type="Gene3D" id="3.10.450.50">
    <property type="match status" value="1"/>
</dbReference>
<evidence type="ECO:0000259" key="2">
    <source>
        <dbReference type="Pfam" id="PF12680"/>
    </source>
</evidence>
<dbReference type="OrthoDB" id="201750at2759"/>
<reference evidence="3 4" key="1">
    <citation type="journal article" date="2015" name="Plant Cell">
        <title>Oil accumulation by the oleaginous diatom Fistulifera solaris as revealed by the genome and transcriptome.</title>
        <authorList>
            <person name="Tanaka T."/>
            <person name="Maeda Y."/>
            <person name="Veluchamy A."/>
            <person name="Tanaka M."/>
            <person name="Abida H."/>
            <person name="Marechal E."/>
            <person name="Bowler C."/>
            <person name="Muto M."/>
            <person name="Sunaga Y."/>
            <person name="Tanaka M."/>
            <person name="Yoshino T."/>
            <person name="Taniguchi T."/>
            <person name="Fukuda Y."/>
            <person name="Nemoto M."/>
            <person name="Matsumoto M."/>
            <person name="Wong P.S."/>
            <person name="Aburatani S."/>
            <person name="Fujibuchi W."/>
        </authorList>
    </citation>
    <scope>NUCLEOTIDE SEQUENCE [LARGE SCALE GENOMIC DNA]</scope>
    <source>
        <strain evidence="3 4">JPCC DA0580</strain>
    </source>
</reference>
<feature type="transmembrane region" description="Helical" evidence="1">
    <location>
        <begin position="332"/>
        <end position="351"/>
    </location>
</feature>
<organism evidence="3 4">
    <name type="scientific">Fistulifera solaris</name>
    <name type="common">Oleaginous diatom</name>
    <dbReference type="NCBI Taxonomy" id="1519565"/>
    <lineage>
        <taxon>Eukaryota</taxon>
        <taxon>Sar</taxon>
        <taxon>Stramenopiles</taxon>
        <taxon>Ochrophyta</taxon>
        <taxon>Bacillariophyta</taxon>
        <taxon>Bacillariophyceae</taxon>
        <taxon>Bacillariophycidae</taxon>
        <taxon>Naviculales</taxon>
        <taxon>Naviculaceae</taxon>
        <taxon>Fistulifera</taxon>
    </lineage>
</organism>
<accession>A0A1Z5KP03</accession>
<feature type="domain" description="SnoaL-like" evidence="2">
    <location>
        <begin position="62"/>
        <end position="157"/>
    </location>
</feature>
<feature type="transmembrane region" description="Helical" evidence="1">
    <location>
        <begin position="282"/>
        <end position="305"/>
    </location>
</feature>
<dbReference type="InParanoid" id="A0A1Z5KP03"/>
<dbReference type="SUPFAM" id="SSF54427">
    <property type="entry name" value="NTF2-like"/>
    <property type="match status" value="1"/>
</dbReference>
<protein>
    <recommendedName>
        <fullName evidence="2">SnoaL-like domain-containing protein</fullName>
    </recommendedName>
</protein>
<feature type="transmembrane region" description="Helical" evidence="1">
    <location>
        <begin position="189"/>
        <end position="209"/>
    </location>
</feature>
<dbReference type="EMBL" id="BDSP01000259">
    <property type="protein sequence ID" value="GAX27741.1"/>
    <property type="molecule type" value="Genomic_DNA"/>
</dbReference>
<dbReference type="PANTHER" id="PTHR36367:SF2">
    <property type="entry name" value="TRANSMEMBRANE PROTEIN"/>
    <property type="match status" value="1"/>
</dbReference>
<dbReference type="Pfam" id="PF12680">
    <property type="entry name" value="SnoaL_2"/>
    <property type="match status" value="1"/>
</dbReference>
<evidence type="ECO:0000313" key="3">
    <source>
        <dbReference type="EMBL" id="GAX27741.1"/>
    </source>
</evidence>
<dbReference type="InterPro" id="IPR037401">
    <property type="entry name" value="SnoaL-like"/>
</dbReference>
<keyword evidence="4" id="KW-1185">Reference proteome</keyword>
<comment type="caution">
    <text evidence="3">The sequence shown here is derived from an EMBL/GenBank/DDBJ whole genome shotgun (WGS) entry which is preliminary data.</text>
</comment>
<dbReference type="AlphaFoldDB" id="A0A1Z5KP03"/>
<gene>
    <name evidence="3" type="ORF">FisN_13Hh160</name>
</gene>
<dbReference type="Proteomes" id="UP000198406">
    <property type="component" value="Unassembled WGS sequence"/>
</dbReference>
<keyword evidence="1" id="KW-0812">Transmembrane</keyword>
<dbReference type="InterPro" id="IPR032710">
    <property type="entry name" value="NTF2-like_dom_sf"/>
</dbReference>
<name>A0A1Z5KP03_FISSO</name>
<proteinExistence type="predicted"/>
<sequence length="450" mass="50983">MKRRPDNRLTFVQWIPEPSQKKGADSLKLLAHAKQVLSRGQDENSVANEKIMDDTGTLSIPEQYYRAWNRNEDASHLFADIIVYDDTAFPQPIQGKAALTQHLEVCRQALSFTQFVVDDVVENESKTTAMVRWHVNNKDTNQSLPFTNGISVYQMDAKKQQIVSGLDFVDSQPFKSVAFHSFAKEPQRWVPFTAWILYLYVVFLSDGILPGANALALEQRTWEEVRGLSLNFAFVSPMLHLPFSPSMHPYLEAVFNGLLAYAGLFAGFLVEDDDSKKIGKGLAYGPIVVGMQFLTSAFLLPYLAFRSRPTATQDNTPFELSFFTKAIGEAKWWGIAMTGLFGMALGWAMFGRINEVQYGVDVASRYQSFIDLLSIDRVGSSFLVDYVIFALFQGWLVEDDWKRRSSPSETNNTMVVFAKYVPFLGLASYLTFRPNLRTFDEDLADKLDKY</sequence>
<evidence type="ECO:0000313" key="4">
    <source>
        <dbReference type="Proteomes" id="UP000198406"/>
    </source>
</evidence>
<keyword evidence="1" id="KW-1133">Transmembrane helix</keyword>